<evidence type="ECO:0000313" key="8">
    <source>
        <dbReference type="EMBL" id="NYG54187.1"/>
    </source>
</evidence>
<protein>
    <recommendedName>
        <fullName evidence="7">Cell division protein CrgA</fullName>
    </recommendedName>
</protein>
<keyword evidence="6 7" id="KW-0131">Cell cycle</keyword>
<dbReference type="RefSeq" id="WP_179516859.1">
    <property type="nucleotide sequence ID" value="NZ_JACCAC010000001.1"/>
</dbReference>
<dbReference type="GO" id="GO:0005886">
    <property type="term" value="C:plasma membrane"/>
    <property type="evidence" value="ECO:0007669"/>
    <property type="project" value="UniProtKB-SubCell"/>
</dbReference>
<gene>
    <name evidence="7" type="primary">crgA</name>
    <name evidence="8" type="ORF">BJ989_000491</name>
</gene>
<comment type="subcellular location">
    <subcellularLocation>
        <location evidence="7">Cell membrane</location>
        <topology evidence="7">Multi-pass membrane protein</topology>
    </subcellularLocation>
</comment>
<reference evidence="8 9" key="1">
    <citation type="submission" date="2020-07" db="EMBL/GenBank/DDBJ databases">
        <title>Sequencing the genomes of 1000 actinobacteria strains.</title>
        <authorList>
            <person name="Klenk H.-P."/>
        </authorList>
    </citation>
    <scope>NUCLEOTIDE SEQUENCE [LARGE SCALE GENOMIC DNA]</scope>
    <source>
        <strain evidence="8 9">DSM 24552</strain>
    </source>
</reference>
<comment type="caution">
    <text evidence="7">Lacks conserved residue(s) required for the propagation of feature annotation.</text>
</comment>
<evidence type="ECO:0000313" key="9">
    <source>
        <dbReference type="Proteomes" id="UP000544110"/>
    </source>
</evidence>
<organism evidence="8 9">
    <name type="scientific">Nocardioides perillae</name>
    <dbReference type="NCBI Taxonomy" id="1119534"/>
    <lineage>
        <taxon>Bacteria</taxon>
        <taxon>Bacillati</taxon>
        <taxon>Actinomycetota</taxon>
        <taxon>Actinomycetes</taxon>
        <taxon>Propionibacteriales</taxon>
        <taxon>Nocardioidaceae</taxon>
        <taxon>Nocardioides</taxon>
    </lineage>
</organism>
<dbReference type="EMBL" id="JACCAC010000001">
    <property type="protein sequence ID" value="NYG54187.1"/>
    <property type="molecule type" value="Genomic_DNA"/>
</dbReference>
<dbReference type="Pfam" id="PF06781">
    <property type="entry name" value="CrgA"/>
    <property type="match status" value="2"/>
</dbReference>
<evidence type="ECO:0000256" key="6">
    <source>
        <dbReference type="ARBA" id="ARBA00023306"/>
    </source>
</evidence>
<keyword evidence="5 7" id="KW-0472">Membrane</keyword>
<keyword evidence="1 7" id="KW-1003">Cell membrane</keyword>
<keyword evidence="3 7" id="KW-0812">Transmembrane</keyword>
<evidence type="ECO:0000256" key="2">
    <source>
        <dbReference type="ARBA" id="ARBA00022618"/>
    </source>
</evidence>
<feature type="transmembrane region" description="Helical" evidence="7">
    <location>
        <begin position="97"/>
        <end position="118"/>
    </location>
</feature>
<keyword evidence="9" id="KW-1185">Reference proteome</keyword>
<dbReference type="Proteomes" id="UP000544110">
    <property type="component" value="Unassembled WGS sequence"/>
</dbReference>
<feature type="transmembrane region" description="Helical" evidence="7">
    <location>
        <begin position="65"/>
        <end position="85"/>
    </location>
</feature>
<evidence type="ECO:0000256" key="7">
    <source>
        <dbReference type="HAMAP-Rule" id="MF_00631"/>
    </source>
</evidence>
<evidence type="ECO:0000256" key="3">
    <source>
        <dbReference type="ARBA" id="ARBA00022692"/>
    </source>
</evidence>
<evidence type="ECO:0000256" key="4">
    <source>
        <dbReference type="ARBA" id="ARBA00022989"/>
    </source>
</evidence>
<name>A0A7Y9RPI9_9ACTN</name>
<keyword evidence="2 7" id="KW-0132">Cell division</keyword>
<dbReference type="InterPro" id="IPR009619">
    <property type="entry name" value="CrgA"/>
</dbReference>
<comment type="similarity">
    <text evidence="7">Belongs to the CrgA family.</text>
</comment>
<dbReference type="AlphaFoldDB" id="A0A7Y9RPI9"/>
<proteinExistence type="inferred from homology"/>
<evidence type="ECO:0000256" key="1">
    <source>
        <dbReference type="ARBA" id="ARBA00022475"/>
    </source>
</evidence>
<feature type="transmembrane region" description="Helical" evidence="7">
    <location>
        <begin position="133"/>
        <end position="151"/>
    </location>
</feature>
<evidence type="ECO:0000256" key="5">
    <source>
        <dbReference type="ARBA" id="ARBA00023136"/>
    </source>
</evidence>
<comment type="function">
    <text evidence="7">Involved in cell division.</text>
</comment>
<accession>A0A7Y9RPI9</accession>
<sequence>MAKSKSEQDPLRTDGRPRPSVLSVRSVLALLLFVVGVAWIVYYWTVVRPDGFGEAPGGPGAIADLGRWNYVIGFGAALLGLAVAAHPTTPLGRGRGVVVGMLFCFLVGLIWICTFYVFTNTATDVPVITDLDQWNLVVGIGLMAVGFVYATRWE</sequence>
<keyword evidence="4 7" id="KW-1133">Transmembrane helix</keyword>
<dbReference type="HAMAP" id="MF_00631">
    <property type="entry name" value="CrgA"/>
    <property type="match status" value="1"/>
</dbReference>
<feature type="transmembrane region" description="Helical" evidence="7">
    <location>
        <begin position="21"/>
        <end position="45"/>
    </location>
</feature>
<comment type="caution">
    <text evidence="8">The sequence shown here is derived from an EMBL/GenBank/DDBJ whole genome shotgun (WGS) entry which is preliminary data.</text>
</comment>
<dbReference type="GO" id="GO:0051301">
    <property type="term" value="P:cell division"/>
    <property type="evidence" value="ECO:0007669"/>
    <property type="project" value="UniProtKB-UniRule"/>
</dbReference>